<gene>
    <name evidence="10" type="ORF">STAS_02885</name>
</gene>
<keyword evidence="4" id="KW-0472">Membrane</keyword>
<evidence type="ECO:0000259" key="9">
    <source>
        <dbReference type="Pfam" id="PF22770"/>
    </source>
</evidence>
<evidence type="ECO:0000256" key="3">
    <source>
        <dbReference type="ARBA" id="ARBA00022694"/>
    </source>
</evidence>
<dbReference type="GO" id="GO:0000172">
    <property type="term" value="C:ribonuclease MRP complex"/>
    <property type="evidence" value="ECO:0007669"/>
    <property type="project" value="InterPro"/>
</dbReference>
<dbReference type="InterPro" id="IPR012590">
    <property type="entry name" value="POPLD_dom"/>
</dbReference>
<dbReference type="InterPro" id="IPR039182">
    <property type="entry name" value="Pop1"/>
</dbReference>
<evidence type="ECO:0000313" key="10">
    <source>
        <dbReference type="EMBL" id="GER27195.1"/>
    </source>
</evidence>
<dbReference type="GO" id="GO:0005655">
    <property type="term" value="C:nucleolar ribonuclease P complex"/>
    <property type="evidence" value="ECO:0007669"/>
    <property type="project" value="InterPro"/>
</dbReference>
<feature type="domain" description="POPLD" evidence="8">
    <location>
        <begin position="501"/>
        <end position="578"/>
    </location>
</feature>
<dbReference type="Pfam" id="PF22770">
    <property type="entry name" value="POP1_C"/>
    <property type="match status" value="1"/>
</dbReference>
<protein>
    <submittedName>
        <fullName evidence="10">Ribonucleases P/MRP protein subunit POP1-like</fullName>
    </submittedName>
</protein>
<feature type="compositionally biased region" description="Basic residues" evidence="6">
    <location>
        <begin position="64"/>
        <end position="73"/>
    </location>
</feature>
<evidence type="ECO:0000259" key="8">
    <source>
        <dbReference type="Pfam" id="PF08170"/>
    </source>
</evidence>
<dbReference type="Proteomes" id="UP000325081">
    <property type="component" value="Unassembled WGS sequence"/>
</dbReference>
<comment type="caution">
    <text evidence="10">The sequence shown here is derived from an EMBL/GenBank/DDBJ whole genome shotgun (WGS) entry which is preliminary data.</text>
</comment>
<reference evidence="11" key="1">
    <citation type="journal article" date="2019" name="Curr. Biol.">
        <title>Genome Sequence of Striga asiatica Provides Insight into the Evolution of Plant Parasitism.</title>
        <authorList>
            <person name="Yoshida S."/>
            <person name="Kim S."/>
            <person name="Wafula E.K."/>
            <person name="Tanskanen J."/>
            <person name="Kim Y.M."/>
            <person name="Honaas L."/>
            <person name="Yang Z."/>
            <person name="Spallek T."/>
            <person name="Conn C.E."/>
            <person name="Ichihashi Y."/>
            <person name="Cheong K."/>
            <person name="Cui S."/>
            <person name="Der J.P."/>
            <person name="Gundlach H."/>
            <person name="Jiao Y."/>
            <person name="Hori C."/>
            <person name="Ishida J.K."/>
            <person name="Kasahara H."/>
            <person name="Kiba T."/>
            <person name="Kim M.S."/>
            <person name="Koo N."/>
            <person name="Laohavisit A."/>
            <person name="Lee Y.H."/>
            <person name="Lumba S."/>
            <person name="McCourt P."/>
            <person name="Mortimer J.C."/>
            <person name="Mutuku J.M."/>
            <person name="Nomura T."/>
            <person name="Sasaki-Sekimoto Y."/>
            <person name="Seto Y."/>
            <person name="Wang Y."/>
            <person name="Wakatake T."/>
            <person name="Sakakibara H."/>
            <person name="Demura T."/>
            <person name="Yamaguchi S."/>
            <person name="Yoneyama K."/>
            <person name="Manabe R.I."/>
            <person name="Nelson D.C."/>
            <person name="Schulman A.H."/>
            <person name="Timko M.P."/>
            <person name="dePamphilis C.W."/>
            <person name="Choi D."/>
            <person name="Shirasu K."/>
        </authorList>
    </citation>
    <scope>NUCLEOTIDE SEQUENCE [LARGE SCALE GENOMIC DNA]</scope>
    <source>
        <strain evidence="11">cv. UVA1</strain>
    </source>
</reference>
<sequence>MVNNGSKAGVSTGAPRELNVWKFVESRAPELEGLHTIVAQRLDHSFRSQRNKRRRTTGHDNRVAKKKPRKKRKVGEDNTVETDLERTVEKKVPRRVRRNIELKKNPSSGFGTSTDGTKRLRTHVWHAKRFTMKKLWGFYIPLGLHGRGRGSRALLKKLKHGSLVHDASYYGSLQLQGPEGKLISVIGSVLVPSPSACCEETSHDILAGTIFGSAMLHHPGKTCFSPIAPVTYMWRPRQGISTDTERLRTDVSDGEQKVCDETIIRQLLVWVHAAAFQEAYDSLSSACGRHHFSSNAYEVPRKALEYFYRADMTPSAHCVSREGQLARLELVGSKVFELLQKTLLPASCKCSFDEHVDLGESEKTSIFHNGHQNSSTSIVSVVVKDPRLLTKKGNVIVPEVKPRGLSSNGDFQVEEQTCSSVPEHEAEFAIQNCDLWDARKGACPPMEESILCLKKHNSRKEFFRLGHQSSEPQSSVPGEYSSECPVLLLKHGTSEKSVTRCSIILPLSWVKAFWIVFVSNGAHAIGLREKQWVACELGLPYFPLDYPDCNAYSDYMAKEAIEINQKAILRPLSKRPFEIPIPPPWNCLHLTLENRLKSEPQDKTSAFEGIVARTSVVLSENLKTNSDKKLFCFPRKPYEENCLYKVIRDIDFLKQDTVLSENKCGKTPCYVRVVLRAYKEGVFEQGALVCAPLLADIRMWKAGSESDYQSLQIPQSSLRSYFMHLPSGEWELQIPEDQSLHRWPIGFVTTGFVRGRQVLKKSTAVALCEASMLSMLREEQWKAVPVRQRKEEIYVLVRNMRSTSYRLALGTIILEQQEKDVEFM</sequence>
<keyword evidence="5" id="KW-0539">Nucleus</keyword>
<evidence type="ECO:0000256" key="1">
    <source>
        <dbReference type="ARBA" id="ARBA00004123"/>
    </source>
</evidence>
<dbReference type="GO" id="GO:0001682">
    <property type="term" value="P:tRNA 5'-leader removal"/>
    <property type="evidence" value="ECO:0007669"/>
    <property type="project" value="InterPro"/>
</dbReference>
<accession>A0A5A7P2Z3</accession>
<dbReference type="Pfam" id="PF06978">
    <property type="entry name" value="POP1_N"/>
    <property type="match status" value="1"/>
</dbReference>
<dbReference type="EMBL" id="BKCP01001558">
    <property type="protein sequence ID" value="GER27195.1"/>
    <property type="molecule type" value="Genomic_DNA"/>
</dbReference>
<dbReference type="GO" id="GO:0016020">
    <property type="term" value="C:membrane"/>
    <property type="evidence" value="ECO:0007669"/>
    <property type="project" value="UniProtKB-SubCell"/>
</dbReference>
<evidence type="ECO:0000256" key="4">
    <source>
        <dbReference type="ARBA" id="ARBA00023136"/>
    </source>
</evidence>
<dbReference type="InterPro" id="IPR055079">
    <property type="entry name" value="POP1_C"/>
</dbReference>
<feature type="region of interest" description="Disordered" evidence="6">
    <location>
        <begin position="43"/>
        <end position="81"/>
    </location>
</feature>
<dbReference type="PROSITE" id="PS00236">
    <property type="entry name" value="NEUROTR_ION_CHANNEL"/>
    <property type="match status" value="1"/>
</dbReference>
<comment type="subcellular location">
    <subcellularLocation>
        <location evidence="2">Membrane</location>
    </subcellularLocation>
    <subcellularLocation>
        <location evidence="1">Nucleus</location>
    </subcellularLocation>
</comment>
<feature type="compositionally biased region" description="Basic residues" evidence="6">
    <location>
        <begin position="47"/>
        <end position="56"/>
    </location>
</feature>
<dbReference type="Pfam" id="PF08170">
    <property type="entry name" value="POPLD"/>
    <property type="match status" value="1"/>
</dbReference>
<proteinExistence type="predicted"/>
<dbReference type="InterPro" id="IPR009723">
    <property type="entry name" value="Pop1_N"/>
</dbReference>
<dbReference type="AlphaFoldDB" id="A0A5A7P2Z3"/>
<keyword evidence="3" id="KW-0819">tRNA processing</keyword>
<dbReference type="InterPro" id="IPR018000">
    <property type="entry name" value="Neurotransmitter_ion_chnl_CS"/>
</dbReference>
<keyword evidence="11" id="KW-1185">Reference proteome</keyword>
<evidence type="ECO:0000256" key="6">
    <source>
        <dbReference type="SAM" id="MobiDB-lite"/>
    </source>
</evidence>
<feature type="domain" description="POP1 C-terminal" evidence="9">
    <location>
        <begin position="737"/>
        <end position="813"/>
    </location>
</feature>
<dbReference type="PANTHER" id="PTHR22731:SF3">
    <property type="entry name" value="RIBONUCLEASES P_MRP PROTEIN SUBUNIT POP1"/>
    <property type="match status" value="1"/>
</dbReference>
<dbReference type="OrthoDB" id="442863at2759"/>
<evidence type="ECO:0000313" key="11">
    <source>
        <dbReference type="Proteomes" id="UP000325081"/>
    </source>
</evidence>
<organism evidence="10 11">
    <name type="scientific">Striga asiatica</name>
    <name type="common">Asiatic witchweed</name>
    <name type="synonym">Buchnera asiatica</name>
    <dbReference type="NCBI Taxonomy" id="4170"/>
    <lineage>
        <taxon>Eukaryota</taxon>
        <taxon>Viridiplantae</taxon>
        <taxon>Streptophyta</taxon>
        <taxon>Embryophyta</taxon>
        <taxon>Tracheophyta</taxon>
        <taxon>Spermatophyta</taxon>
        <taxon>Magnoliopsida</taxon>
        <taxon>eudicotyledons</taxon>
        <taxon>Gunneridae</taxon>
        <taxon>Pentapetalae</taxon>
        <taxon>asterids</taxon>
        <taxon>lamiids</taxon>
        <taxon>Lamiales</taxon>
        <taxon>Orobanchaceae</taxon>
        <taxon>Buchnereae</taxon>
        <taxon>Striga</taxon>
    </lineage>
</organism>
<evidence type="ECO:0000259" key="7">
    <source>
        <dbReference type="Pfam" id="PF06978"/>
    </source>
</evidence>
<name>A0A5A7P2Z3_STRAF</name>
<feature type="domain" description="Pop1 N-terminal" evidence="7">
    <location>
        <begin position="44"/>
        <end position="177"/>
    </location>
</feature>
<dbReference type="PANTHER" id="PTHR22731">
    <property type="entry name" value="RIBONUCLEASES P/MRP PROTEIN SUBUNIT POP1"/>
    <property type="match status" value="1"/>
</dbReference>
<evidence type="ECO:0000256" key="2">
    <source>
        <dbReference type="ARBA" id="ARBA00004370"/>
    </source>
</evidence>
<evidence type="ECO:0000256" key="5">
    <source>
        <dbReference type="ARBA" id="ARBA00023242"/>
    </source>
</evidence>